<dbReference type="GeneID" id="30035087"/>
<evidence type="ECO:0000313" key="8">
    <source>
        <dbReference type="Proteomes" id="UP000189580"/>
    </source>
</evidence>
<dbReference type="AlphaFoldDB" id="A0A167FM95"/>
<dbReference type="InterPro" id="IPR033308">
    <property type="entry name" value="PGAP5/Cdc1/Ted1"/>
</dbReference>
<gene>
    <name evidence="7" type="primary">CDC1</name>
    <name evidence="7" type="ORF">AWJ20_3101</name>
</gene>
<evidence type="ECO:0000313" key="7">
    <source>
        <dbReference type="EMBL" id="ANB15473.1"/>
    </source>
</evidence>
<dbReference type="PANTHER" id="PTHR13315:SF4">
    <property type="entry name" value="METALLOPHOSPHOESTERASE, ISOFORM E"/>
    <property type="match status" value="1"/>
</dbReference>
<sequence length="548" mass="62036">MSSLKSAYRRGGNPYLDTVDTTEDIDLAADSGTGSQFLPRRNKTVKARIQALIRGIYYLDPDMIRDQARVTSLWAKGTYQSNLTKPTYLHALLLSWVLLLWYGERHYPYSAIKSKCHWHAHTSGSHPSRVALIADPQLIDDNTYPTRPKTLLAITKYIVDSYLRRNWVNINKILDPHANIFLGDLFDGGREWSDSVWREEYDRWNRIFTRPPYKRTVMSLPGNHDIGYGDTLVPHALNRFQAYFGETSSTVDVGEYTFVLLDTISMLNTVNSSIYGPPTEFLKNLDKNLPADKPRILLTHIPLYRSPDSKCGKHRESSKGALPYVYGYQYQTLVTPKVSNDVLTAVKPIAVFSGDDHDACHVQHKFYDARYDPQNPSYNHKLATWYPAEPTEEGSTLDAAAGSRIVDEYTVKSISMAMGIDYPGIQLVTLGPTGYESDPSHFHTSICLMPSPFWAFTLYGLFAIITLGVVLLYNLFPARIPRRFMFLNKAASSSVLDVSLPTHSGEEKPRLPINRPLRKSWSSLAFDLILTAGLVISLFLYLNRALFD</sequence>
<keyword evidence="8" id="KW-1185">Reference proteome</keyword>
<dbReference type="Proteomes" id="UP000189580">
    <property type="component" value="Chromosome b"/>
</dbReference>
<comment type="subcellular location">
    <subcellularLocation>
        <location evidence="1">Membrane</location>
        <topology evidence="1">Multi-pass membrane protein</topology>
    </subcellularLocation>
</comment>
<keyword evidence="4 5" id="KW-0472">Membrane</keyword>
<protein>
    <submittedName>
        <fullName evidence="7">Putative lipid phosphatase CDC1</fullName>
    </submittedName>
</protein>
<dbReference type="InterPro" id="IPR004843">
    <property type="entry name" value="Calcineurin-like_PHP"/>
</dbReference>
<proteinExistence type="predicted"/>
<dbReference type="KEGG" id="slb:AWJ20_3101"/>
<keyword evidence="3 5" id="KW-1133">Transmembrane helix</keyword>
<feature type="domain" description="Calcineurin-like phosphoesterase" evidence="6">
    <location>
        <begin position="129"/>
        <end position="357"/>
    </location>
</feature>
<evidence type="ECO:0000256" key="4">
    <source>
        <dbReference type="ARBA" id="ARBA00023136"/>
    </source>
</evidence>
<dbReference type="InterPro" id="IPR029052">
    <property type="entry name" value="Metallo-depent_PP-like"/>
</dbReference>
<dbReference type="EMBL" id="CP014503">
    <property type="protein sequence ID" value="ANB15473.1"/>
    <property type="molecule type" value="Genomic_DNA"/>
</dbReference>
<dbReference type="Pfam" id="PF00149">
    <property type="entry name" value="Metallophos"/>
    <property type="match status" value="1"/>
</dbReference>
<keyword evidence="2 5" id="KW-0812">Transmembrane</keyword>
<evidence type="ECO:0000256" key="1">
    <source>
        <dbReference type="ARBA" id="ARBA00004141"/>
    </source>
</evidence>
<name>A0A167FM95_9ASCO</name>
<evidence type="ECO:0000256" key="5">
    <source>
        <dbReference type="SAM" id="Phobius"/>
    </source>
</evidence>
<feature type="transmembrane region" description="Helical" evidence="5">
    <location>
        <begin position="453"/>
        <end position="476"/>
    </location>
</feature>
<accession>A0A167FM95</accession>
<reference evidence="7 8" key="1">
    <citation type="submission" date="2016-02" db="EMBL/GenBank/DDBJ databases">
        <title>Complete genome sequence and transcriptome regulation of the pentose utilising yeast Sugiyamaella lignohabitans.</title>
        <authorList>
            <person name="Bellasio M."/>
            <person name="Peymann A."/>
            <person name="Valli M."/>
            <person name="Sipitzky M."/>
            <person name="Graf A."/>
            <person name="Sauer M."/>
            <person name="Marx H."/>
            <person name="Mattanovich D."/>
        </authorList>
    </citation>
    <scope>NUCLEOTIDE SEQUENCE [LARGE SCALE GENOMIC DNA]</scope>
    <source>
        <strain evidence="7 8">CBS 10342</strain>
    </source>
</reference>
<dbReference type="GO" id="GO:0005783">
    <property type="term" value="C:endoplasmic reticulum"/>
    <property type="evidence" value="ECO:0007669"/>
    <property type="project" value="TreeGrafter"/>
</dbReference>
<evidence type="ECO:0000256" key="3">
    <source>
        <dbReference type="ARBA" id="ARBA00022989"/>
    </source>
</evidence>
<dbReference type="GO" id="GO:0016020">
    <property type="term" value="C:membrane"/>
    <property type="evidence" value="ECO:0007669"/>
    <property type="project" value="UniProtKB-SubCell"/>
</dbReference>
<dbReference type="PANTHER" id="PTHR13315">
    <property type="entry name" value="METALLO PHOSPHOESTERASE RELATED"/>
    <property type="match status" value="1"/>
</dbReference>
<dbReference type="SUPFAM" id="SSF56300">
    <property type="entry name" value="Metallo-dependent phosphatases"/>
    <property type="match status" value="1"/>
</dbReference>
<feature type="transmembrane region" description="Helical" evidence="5">
    <location>
        <begin position="524"/>
        <end position="542"/>
    </location>
</feature>
<dbReference type="Gene3D" id="3.60.21.10">
    <property type="match status" value="1"/>
</dbReference>
<evidence type="ECO:0000256" key="2">
    <source>
        <dbReference type="ARBA" id="ARBA00022692"/>
    </source>
</evidence>
<dbReference type="OrthoDB" id="5977743at2759"/>
<dbReference type="GO" id="GO:0016787">
    <property type="term" value="F:hydrolase activity"/>
    <property type="evidence" value="ECO:0007669"/>
    <property type="project" value="InterPro"/>
</dbReference>
<dbReference type="RefSeq" id="XP_018737950.1">
    <property type="nucleotide sequence ID" value="XM_018880098.1"/>
</dbReference>
<evidence type="ECO:0000259" key="6">
    <source>
        <dbReference type="Pfam" id="PF00149"/>
    </source>
</evidence>
<dbReference type="GO" id="GO:0006506">
    <property type="term" value="P:GPI anchor biosynthetic process"/>
    <property type="evidence" value="ECO:0007669"/>
    <property type="project" value="InterPro"/>
</dbReference>
<organism evidence="7 8">
    <name type="scientific">Sugiyamaella lignohabitans</name>
    <dbReference type="NCBI Taxonomy" id="796027"/>
    <lineage>
        <taxon>Eukaryota</taxon>
        <taxon>Fungi</taxon>
        <taxon>Dikarya</taxon>
        <taxon>Ascomycota</taxon>
        <taxon>Saccharomycotina</taxon>
        <taxon>Dipodascomycetes</taxon>
        <taxon>Dipodascales</taxon>
        <taxon>Trichomonascaceae</taxon>
        <taxon>Sugiyamaella</taxon>
    </lineage>
</organism>